<dbReference type="RefSeq" id="WP_309392785.1">
    <property type="nucleotide sequence ID" value="NZ_JADBEO010000030.1"/>
</dbReference>
<proteinExistence type="predicted"/>
<feature type="region of interest" description="Disordered" evidence="1">
    <location>
        <begin position="1"/>
        <end position="62"/>
    </location>
</feature>
<reference evidence="2" key="1">
    <citation type="submission" date="2020-10" db="EMBL/GenBank/DDBJ databases">
        <authorList>
            <person name="Abbas A."/>
            <person name="Razzaq R."/>
            <person name="Waqas M."/>
            <person name="Abbas N."/>
            <person name="Nielsen T.K."/>
            <person name="Hansen L.H."/>
            <person name="Hussain S."/>
            <person name="Shahid M."/>
        </authorList>
    </citation>
    <scope>NUCLEOTIDE SEQUENCE</scope>
    <source>
        <strain evidence="2">S14</strain>
    </source>
</reference>
<protein>
    <submittedName>
        <fullName evidence="2">Uncharacterized protein</fullName>
    </submittedName>
</protein>
<name>A0ABU1DI40_9HYPH</name>
<dbReference type="EMBL" id="JADBEO010000030">
    <property type="protein sequence ID" value="MDR4307693.1"/>
    <property type="molecule type" value="Genomic_DNA"/>
</dbReference>
<sequence>MNNVVGGSVATSPQDVKNQQEGKNTAAEGGGDRPGAPHQDISKTSPKTTGAAPGATGNVEAK</sequence>
<feature type="compositionally biased region" description="Polar residues" evidence="1">
    <location>
        <begin position="1"/>
        <end position="23"/>
    </location>
</feature>
<comment type="caution">
    <text evidence="2">The sequence shown here is derived from an EMBL/GenBank/DDBJ whole genome shotgun (WGS) entry which is preliminary data.</text>
</comment>
<gene>
    <name evidence="2" type="ORF">IHQ68_13805</name>
</gene>
<dbReference type="Proteomes" id="UP001181622">
    <property type="component" value="Unassembled WGS sequence"/>
</dbReference>
<evidence type="ECO:0000256" key="1">
    <source>
        <dbReference type="SAM" id="MobiDB-lite"/>
    </source>
</evidence>
<keyword evidence="3" id="KW-1185">Reference proteome</keyword>
<organism evidence="2 3">
    <name type="scientific">Chelatococcus sambhunathii</name>
    <dbReference type="NCBI Taxonomy" id="363953"/>
    <lineage>
        <taxon>Bacteria</taxon>
        <taxon>Pseudomonadati</taxon>
        <taxon>Pseudomonadota</taxon>
        <taxon>Alphaproteobacteria</taxon>
        <taxon>Hyphomicrobiales</taxon>
        <taxon>Chelatococcaceae</taxon>
        <taxon>Chelatococcus</taxon>
    </lineage>
</organism>
<accession>A0ABU1DI40</accession>
<evidence type="ECO:0000313" key="3">
    <source>
        <dbReference type="Proteomes" id="UP001181622"/>
    </source>
</evidence>
<evidence type="ECO:0000313" key="2">
    <source>
        <dbReference type="EMBL" id="MDR4307693.1"/>
    </source>
</evidence>